<evidence type="ECO:0000313" key="1">
    <source>
        <dbReference type="EMBL" id="JAE13130.1"/>
    </source>
</evidence>
<reference evidence="1" key="1">
    <citation type="submission" date="2014-09" db="EMBL/GenBank/DDBJ databases">
        <authorList>
            <person name="Magalhaes I.L.F."/>
            <person name="Oliveira U."/>
            <person name="Santos F.R."/>
            <person name="Vidigal T.H.D.A."/>
            <person name="Brescovit A.D."/>
            <person name="Santos A.J."/>
        </authorList>
    </citation>
    <scope>NUCLEOTIDE SEQUENCE</scope>
    <source>
        <tissue evidence="1">Shoot tissue taken approximately 20 cm above the soil surface</tissue>
    </source>
</reference>
<dbReference type="EMBL" id="GBRH01184766">
    <property type="protein sequence ID" value="JAE13130.1"/>
    <property type="molecule type" value="Transcribed_RNA"/>
</dbReference>
<name>A0A0A9FJH2_ARUDO</name>
<accession>A0A0A9FJH2</accession>
<dbReference type="AlphaFoldDB" id="A0A0A9FJH2"/>
<proteinExistence type="predicted"/>
<organism evidence="1">
    <name type="scientific">Arundo donax</name>
    <name type="common">Giant reed</name>
    <name type="synonym">Donax arundinaceus</name>
    <dbReference type="NCBI Taxonomy" id="35708"/>
    <lineage>
        <taxon>Eukaryota</taxon>
        <taxon>Viridiplantae</taxon>
        <taxon>Streptophyta</taxon>
        <taxon>Embryophyta</taxon>
        <taxon>Tracheophyta</taxon>
        <taxon>Spermatophyta</taxon>
        <taxon>Magnoliopsida</taxon>
        <taxon>Liliopsida</taxon>
        <taxon>Poales</taxon>
        <taxon>Poaceae</taxon>
        <taxon>PACMAD clade</taxon>
        <taxon>Arundinoideae</taxon>
        <taxon>Arundineae</taxon>
        <taxon>Arundo</taxon>
    </lineage>
</organism>
<sequence>MLVICSLRFFSSEKVVFHSMLFVACVFFFFREACCQILEQQT</sequence>
<protein>
    <submittedName>
        <fullName evidence="1">Uncharacterized protein</fullName>
    </submittedName>
</protein>
<reference evidence="1" key="2">
    <citation type="journal article" date="2015" name="Data Brief">
        <title>Shoot transcriptome of the giant reed, Arundo donax.</title>
        <authorList>
            <person name="Barrero R.A."/>
            <person name="Guerrero F.D."/>
            <person name="Moolhuijzen P."/>
            <person name="Goolsby J.A."/>
            <person name="Tidwell J."/>
            <person name="Bellgard S.E."/>
            <person name="Bellgard M.I."/>
        </authorList>
    </citation>
    <scope>NUCLEOTIDE SEQUENCE</scope>
    <source>
        <tissue evidence="1">Shoot tissue taken approximately 20 cm above the soil surface</tissue>
    </source>
</reference>